<dbReference type="Proteomes" id="UP000055048">
    <property type="component" value="Unassembled WGS sequence"/>
</dbReference>
<evidence type="ECO:0000256" key="1">
    <source>
        <dbReference type="SAM" id="Phobius"/>
    </source>
</evidence>
<dbReference type="AlphaFoldDB" id="A0A0V0TB62"/>
<feature type="transmembrane region" description="Helical" evidence="1">
    <location>
        <begin position="31"/>
        <end position="51"/>
    </location>
</feature>
<evidence type="ECO:0000313" key="2">
    <source>
        <dbReference type="EMBL" id="KRX36267.1"/>
    </source>
</evidence>
<protein>
    <submittedName>
        <fullName evidence="2">Uncharacterized protein</fullName>
    </submittedName>
</protein>
<proteinExistence type="predicted"/>
<dbReference type="OrthoDB" id="5916513at2759"/>
<keyword evidence="3" id="KW-1185">Reference proteome</keyword>
<comment type="caution">
    <text evidence="2">The sequence shown here is derived from an EMBL/GenBank/DDBJ whole genome shotgun (WGS) entry which is preliminary data.</text>
</comment>
<organism evidence="2 3">
    <name type="scientific">Trichinella murrelli</name>
    <dbReference type="NCBI Taxonomy" id="144512"/>
    <lineage>
        <taxon>Eukaryota</taxon>
        <taxon>Metazoa</taxon>
        <taxon>Ecdysozoa</taxon>
        <taxon>Nematoda</taxon>
        <taxon>Enoplea</taxon>
        <taxon>Dorylaimia</taxon>
        <taxon>Trichinellida</taxon>
        <taxon>Trichinellidae</taxon>
        <taxon>Trichinella</taxon>
    </lineage>
</organism>
<keyword evidence="1" id="KW-0812">Transmembrane</keyword>
<dbReference type="EMBL" id="JYDJ01000376">
    <property type="protein sequence ID" value="KRX36267.1"/>
    <property type="molecule type" value="Genomic_DNA"/>
</dbReference>
<reference evidence="2 3" key="1">
    <citation type="submission" date="2015-01" db="EMBL/GenBank/DDBJ databases">
        <title>Evolution of Trichinella species and genotypes.</title>
        <authorList>
            <person name="Korhonen P.K."/>
            <person name="Edoardo P."/>
            <person name="Giuseppe L.R."/>
            <person name="Gasser R.B."/>
        </authorList>
    </citation>
    <scope>NUCLEOTIDE SEQUENCE [LARGE SCALE GENOMIC DNA]</scope>
    <source>
        <strain evidence="2">ISS417</strain>
    </source>
</reference>
<accession>A0A0V0TB62</accession>
<keyword evidence="1" id="KW-0472">Membrane</keyword>
<evidence type="ECO:0000313" key="3">
    <source>
        <dbReference type="Proteomes" id="UP000055048"/>
    </source>
</evidence>
<keyword evidence="1" id="KW-1133">Transmembrane helix</keyword>
<gene>
    <name evidence="2" type="ORF">T05_12031</name>
</gene>
<name>A0A0V0TB62_9BILA</name>
<sequence>MTLNCNGNDKFTLHYNDLHIYFRLLLEMAKYALHLTLILAVLLSVAFSEFVRLKPSVLLKNVLNYLICHLEKKKYDSEKMHFAAKDYGDLHSGISAYRLIPVLQASKKRQLKNLNDIEESAIPEWSMLGWTW</sequence>